<evidence type="ECO:0000313" key="3">
    <source>
        <dbReference type="Proteomes" id="UP000636709"/>
    </source>
</evidence>
<accession>A0A835C4X4</accession>
<organism evidence="2 3">
    <name type="scientific">Digitaria exilis</name>
    <dbReference type="NCBI Taxonomy" id="1010633"/>
    <lineage>
        <taxon>Eukaryota</taxon>
        <taxon>Viridiplantae</taxon>
        <taxon>Streptophyta</taxon>
        <taxon>Embryophyta</taxon>
        <taxon>Tracheophyta</taxon>
        <taxon>Spermatophyta</taxon>
        <taxon>Magnoliopsida</taxon>
        <taxon>Liliopsida</taxon>
        <taxon>Poales</taxon>
        <taxon>Poaceae</taxon>
        <taxon>PACMAD clade</taxon>
        <taxon>Panicoideae</taxon>
        <taxon>Panicodae</taxon>
        <taxon>Paniceae</taxon>
        <taxon>Anthephorinae</taxon>
        <taxon>Digitaria</taxon>
    </lineage>
</organism>
<dbReference type="EMBL" id="JACEFO010001735">
    <property type="protein sequence ID" value="KAF8714316.1"/>
    <property type="molecule type" value="Genomic_DNA"/>
</dbReference>
<proteinExistence type="predicted"/>
<comment type="caution">
    <text evidence="2">The sequence shown here is derived from an EMBL/GenBank/DDBJ whole genome shotgun (WGS) entry which is preliminary data.</text>
</comment>
<reference evidence="2" key="1">
    <citation type="submission" date="2020-07" db="EMBL/GenBank/DDBJ databases">
        <title>Genome sequence and genetic diversity analysis of an under-domesticated orphan crop, white fonio (Digitaria exilis).</title>
        <authorList>
            <person name="Bennetzen J.L."/>
            <person name="Chen S."/>
            <person name="Ma X."/>
            <person name="Wang X."/>
            <person name="Yssel A.E.J."/>
            <person name="Chaluvadi S.R."/>
            <person name="Johnson M."/>
            <person name="Gangashetty P."/>
            <person name="Hamidou F."/>
            <person name="Sanogo M.D."/>
            <person name="Zwaenepoel A."/>
            <person name="Wallace J."/>
            <person name="Van De Peer Y."/>
            <person name="Van Deynze A."/>
        </authorList>
    </citation>
    <scope>NUCLEOTIDE SEQUENCE</scope>
    <source>
        <tissue evidence="2">Leaves</tissue>
    </source>
</reference>
<dbReference type="Proteomes" id="UP000636709">
    <property type="component" value="Unassembled WGS sequence"/>
</dbReference>
<keyword evidence="3" id="KW-1185">Reference proteome</keyword>
<feature type="compositionally biased region" description="Basic and acidic residues" evidence="1">
    <location>
        <begin position="16"/>
        <end position="26"/>
    </location>
</feature>
<evidence type="ECO:0000313" key="2">
    <source>
        <dbReference type="EMBL" id="KAF8714316.1"/>
    </source>
</evidence>
<sequence>METRQLGSAHQPAHIPGRDPSIKLQHEQANTTTYKSSSPPPPRMHHLPRHTSSLYHQ</sequence>
<evidence type="ECO:0000256" key="1">
    <source>
        <dbReference type="SAM" id="MobiDB-lite"/>
    </source>
</evidence>
<gene>
    <name evidence="2" type="ORF">HU200_027780</name>
</gene>
<feature type="region of interest" description="Disordered" evidence="1">
    <location>
        <begin position="1"/>
        <end position="57"/>
    </location>
</feature>
<name>A0A835C4X4_9POAL</name>
<protein>
    <submittedName>
        <fullName evidence="2">Uncharacterized protein</fullName>
    </submittedName>
</protein>
<dbReference type="AlphaFoldDB" id="A0A835C4X4"/>